<protein>
    <submittedName>
        <fullName evidence="7">EI24</fullName>
    </submittedName>
</protein>
<organism evidence="7 8">
    <name type="scientific">Acanthosepion pharaonis</name>
    <name type="common">Pharaoh cuttlefish</name>
    <name type="synonym">Sepia pharaonis</name>
    <dbReference type="NCBI Taxonomy" id="158019"/>
    <lineage>
        <taxon>Eukaryota</taxon>
        <taxon>Metazoa</taxon>
        <taxon>Spiralia</taxon>
        <taxon>Lophotrochozoa</taxon>
        <taxon>Mollusca</taxon>
        <taxon>Cephalopoda</taxon>
        <taxon>Coleoidea</taxon>
        <taxon>Decapodiformes</taxon>
        <taxon>Sepiida</taxon>
        <taxon>Sepiina</taxon>
        <taxon>Sepiidae</taxon>
        <taxon>Acanthosepion</taxon>
    </lineage>
</organism>
<evidence type="ECO:0000256" key="2">
    <source>
        <dbReference type="ARBA" id="ARBA00010970"/>
    </source>
</evidence>
<name>A0A812EFJ9_ACAPH</name>
<feature type="transmembrane region" description="Helical" evidence="6">
    <location>
        <begin position="114"/>
        <end position="131"/>
    </location>
</feature>
<evidence type="ECO:0000256" key="5">
    <source>
        <dbReference type="ARBA" id="ARBA00023136"/>
    </source>
</evidence>
<comment type="caution">
    <text evidence="7">The sequence shown here is derived from an EMBL/GenBank/DDBJ whole genome shotgun (WGS) entry which is preliminary data.</text>
</comment>
<comment type="similarity">
    <text evidence="2">Belongs to the EI24 family.</text>
</comment>
<evidence type="ECO:0000313" key="7">
    <source>
        <dbReference type="EMBL" id="CAE1322768.1"/>
    </source>
</evidence>
<dbReference type="EMBL" id="CAHIKZ030005338">
    <property type="protein sequence ID" value="CAE1322768.1"/>
    <property type="molecule type" value="Genomic_DNA"/>
</dbReference>
<dbReference type="OrthoDB" id="266518at2759"/>
<keyword evidence="5 6" id="KW-0472">Membrane</keyword>
<feature type="transmembrane region" description="Helical" evidence="6">
    <location>
        <begin position="151"/>
        <end position="169"/>
    </location>
</feature>
<accession>A0A812EFJ9</accession>
<feature type="transmembrane region" description="Helical" evidence="6">
    <location>
        <begin position="181"/>
        <end position="200"/>
    </location>
</feature>
<evidence type="ECO:0000256" key="4">
    <source>
        <dbReference type="ARBA" id="ARBA00022989"/>
    </source>
</evidence>
<dbReference type="Pfam" id="PF07264">
    <property type="entry name" value="EI24"/>
    <property type="match status" value="1"/>
</dbReference>
<evidence type="ECO:0000256" key="6">
    <source>
        <dbReference type="SAM" id="Phobius"/>
    </source>
</evidence>
<evidence type="ECO:0000313" key="8">
    <source>
        <dbReference type="Proteomes" id="UP000597762"/>
    </source>
</evidence>
<keyword evidence="3 6" id="KW-0812">Transmembrane</keyword>
<dbReference type="GO" id="GO:0005783">
    <property type="term" value="C:endoplasmic reticulum"/>
    <property type="evidence" value="ECO:0007669"/>
    <property type="project" value="TreeGrafter"/>
</dbReference>
<proteinExistence type="inferred from homology"/>
<evidence type="ECO:0000256" key="3">
    <source>
        <dbReference type="ARBA" id="ARBA00022692"/>
    </source>
</evidence>
<feature type="transmembrane region" description="Helical" evidence="6">
    <location>
        <begin position="51"/>
        <end position="78"/>
    </location>
</feature>
<dbReference type="PANTHER" id="PTHR21389:SF0">
    <property type="entry name" value="ETOPOSIDE-INDUCED PROTEIN 2.4 HOMOLOG"/>
    <property type="match status" value="1"/>
</dbReference>
<keyword evidence="4 6" id="KW-1133">Transmembrane helix</keyword>
<dbReference type="AlphaFoldDB" id="A0A812EFJ9"/>
<dbReference type="GO" id="GO:0016020">
    <property type="term" value="C:membrane"/>
    <property type="evidence" value="ECO:0007669"/>
    <property type="project" value="UniProtKB-SubCell"/>
</dbReference>
<evidence type="ECO:0000256" key="1">
    <source>
        <dbReference type="ARBA" id="ARBA00004141"/>
    </source>
</evidence>
<dbReference type="GO" id="GO:0016236">
    <property type="term" value="P:macroautophagy"/>
    <property type="evidence" value="ECO:0007669"/>
    <property type="project" value="TreeGrafter"/>
</dbReference>
<comment type="subcellular location">
    <subcellularLocation>
        <location evidence="1">Membrane</location>
        <topology evidence="1">Multi-pass membrane protein</topology>
    </subcellularLocation>
</comment>
<keyword evidence="8" id="KW-1185">Reference proteome</keyword>
<reference evidence="7" key="1">
    <citation type="submission" date="2021-01" db="EMBL/GenBank/DDBJ databases">
        <authorList>
            <person name="Li R."/>
            <person name="Bekaert M."/>
        </authorList>
    </citation>
    <scope>NUCLEOTIDE SEQUENCE</scope>
    <source>
        <strain evidence="7">Farmed</strain>
    </source>
</reference>
<gene>
    <name evidence="7" type="ORF">SPHA_72687</name>
</gene>
<feature type="transmembrane region" description="Helical" evidence="6">
    <location>
        <begin position="224"/>
        <end position="257"/>
    </location>
</feature>
<dbReference type="PANTHER" id="PTHR21389">
    <property type="entry name" value="P53 INDUCED PROTEIN"/>
    <property type="match status" value="1"/>
</dbReference>
<sequence length="304" mass="34809">MPPNSLQVICGSTFKGICDSLRGTVKFYNICIESSLKQKEKKKKRNNEPSLMKNILSCCFWNGGVFLASIVGFNYVLLPIVQEVIRLIFGETIYDGAVWMWINRILSWTFNTLWVLPLFVVSKIVNCFWFQDIADQAYKTTLGRPRHLPFSTMVADTCFSILLHLIFLIQSMLASLIPIEGIGMFIGLLHMSLLSSSYAFEYKWYNMGWEVHQRVSCVERNWPYYFGFGLPLALCTLMFSSQLVSGCVFSLLFPLFIISANEARFRAEDAFSPFPLKLFTPSAQLTNTIFHILTSRTKNSKILK</sequence>
<dbReference type="Proteomes" id="UP000597762">
    <property type="component" value="Unassembled WGS sequence"/>
</dbReference>
<dbReference type="InterPro" id="IPR059112">
    <property type="entry name" value="CysZ/EI24"/>
</dbReference>